<evidence type="ECO:0000256" key="9">
    <source>
        <dbReference type="ARBA" id="ARBA00022516"/>
    </source>
</evidence>
<comment type="similarity">
    <text evidence="5 18">Belongs to the CDS family.</text>
</comment>
<keyword evidence="22" id="KW-1185">Reference proteome</keyword>
<reference evidence="22" key="1">
    <citation type="journal article" date="2019" name="Int. J. Syst. Evol. Microbiol.">
        <title>The Global Catalogue of Microorganisms (GCM) 10K type strain sequencing project: providing services to taxonomists for standard genome sequencing and annotation.</title>
        <authorList>
            <consortium name="The Broad Institute Genomics Platform"/>
            <consortium name="The Broad Institute Genome Sequencing Center for Infectious Disease"/>
            <person name="Wu L."/>
            <person name="Ma J."/>
        </authorList>
    </citation>
    <scope>NUCLEOTIDE SEQUENCE [LARGE SCALE GENOMIC DNA]</scope>
    <source>
        <strain evidence="22">JCM 9377</strain>
    </source>
</reference>
<evidence type="ECO:0000256" key="7">
    <source>
        <dbReference type="ARBA" id="ARBA00019373"/>
    </source>
</evidence>
<evidence type="ECO:0000256" key="6">
    <source>
        <dbReference type="ARBA" id="ARBA00012487"/>
    </source>
</evidence>
<evidence type="ECO:0000256" key="20">
    <source>
        <dbReference type="SAM" id="Phobius"/>
    </source>
</evidence>
<evidence type="ECO:0000256" key="4">
    <source>
        <dbReference type="ARBA" id="ARBA00005189"/>
    </source>
</evidence>
<feature type="transmembrane region" description="Helical" evidence="20">
    <location>
        <begin position="104"/>
        <end position="120"/>
    </location>
</feature>
<organism evidence="21 22">
    <name type="scientific">Actinocorallia longicatena</name>
    <dbReference type="NCBI Taxonomy" id="111803"/>
    <lineage>
        <taxon>Bacteria</taxon>
        <taxon>Bacillati</taxon>
        <taxon>Actinomycetota</taxon>
        <taxon>Actinomycetes</taxon>
        <taxon>Streptosporangiales</taxon>
        <taxon>Thermomonosporaceae</taxon>
        <taxon>Actinocorallia</taxon>
    </lineage>
</organism>
<keyword evidence="14" id="KW-0443">Lipid metabolism</keyword>
<feature type="transmembrane region" description="Helical" evidence="20">
    <location>
        <begin position="196"/>
        <end position="217"/>
    </location>
</feature>
<feature type="transmembrane region" description="Helical" evidence="20">
    <location>
        <begin position="223"/>
        <end position="243"/>
    </location>
</feature>
<comment type="catalytic activity">
    <reaction evidence="1 18">
        <text>a 1,2-diacyl-sn-glycero-3-phosphate + CTP + H(+) = a CDP-1,2-diacyl-sn-glycerol + diphosphate</text>
        <dbReference type="Rhea" id="RHEA:16229"/>
        <dbReference type="ChEBI" id="CHEBI:15378"/>
        <dbReference type="ChEBI" id="CHEBI:33019"/>
        <dbReference type="ChEBI" id="CHEBI:37563"/>
        <dbReference type="ChEBI" id="CHEBI:58332"/>
        <dbReference type="ChEBI" id="CHEBI:58608"/>
        <dbReference type="EC" id="2.7.7.41"/>
    </reaction>
</comment>
<feature type="region of interest" description="Disordered" evidence="19">
    <location>
        <begin position="1"/>
        <end position="25"/>
    </location>
</feature>
<name>A0ABP6Q1G0_9ACTN</name>
<comment type="subcellular location">
    <subcellularLocation>
        <location evidence="2">Cell membrane</location>
        <topology evidence="2">Multi-pass membrane protein</topology>
    </subcellularLocation>
</comment>
<comment type="caution">
    <text evidence="21">The sequence shown here is derived from an EMBL/GenBank/DDBJ whole genome shotgun (WGS) entry which is preliminary data.</text>
</comment>
<dbReference type="RefSeq" id="WP_344822130.1">
    <property type="nucleotide sequence ID" value="NZ_BAAAUV010000002.1"/>
</dbReference>
<evidence type="ECO:0000313" key="22">
    <source>
        <dbReference type="Proteomes" id="UP001501237"/>
    </source>
</evidence>
<dbReference type="InterPro" id="IPR000374">
    <property type="entry name" value="PC_trans"/>
</dbReference>
<evidence type="ECO:0000256" key="12">
    <source>
        <dbReference type="ARBA" id="ARBA00022695"/>
    </source>
</evidence>
<comment type="pathway">
    <text evidence="3 18">Phospholipid metabolism; CDP-diacylglycerol biosynthesis; CDP-diacylglycerol from sn-glycerol 3-phosphate: step 3/3.</text>
</comment>
<sequence length="288" mass="30730">MAQIVEGPTPSGSEKPESGRVRRNPGRNVPVAIGVGVGLAAIVLGSLLTYRQLFIPVLIFFGAVAFKELLDAFATKDVRIPLPPTATGSVGMLLGAYFDGPRGLIIALSLTVLVTLIWRMKDGPDGYVRDATTSVFTLIYLPFLAGFAMLLLAPDDGAKRMIVFVAVTVASDIGGFFAGAYLGRHKIAPNISPKKTWEGFTGSALTCMAVGAWLIVWLLDGQWWQGVIMGALVVCTATLGDLVESMIKRDLGIKDLGNFLPGHGGVMDRLDSLLITAPVVWILLELYA</sequence>
<evidence type="ECO:0000256" key="2">
    <source>
        <dbReference type="ARBA" id="ARBA00004651"/>
    </source>
</evidence>
<evidence type="ECO:0000256" key="11">
    <source>
        <dbReference type="ARBA" id="ARBA00022692"/>
    </source>
</evidence>
<dbReference type="PANTHER" id="PTHR46382:SF1">
    <property type="entry name" value="PHOSPHATIDATE CYTIDYLYLTRANSFERASE"/>
    <property type="match status" value="1"/>
</dbReference>
<evidence type="ECO:0000256" key="16">
    <source>
        <dbReference type="ARBA" id="ARBA00023209"/>
    </source>
</evidence>
<keyword evidence="17" id="KW-1208">Phospholipid metabolism</keyword>
<protein>
    <recommendedName>
        <fullName evidence="7 18">Phosphatidate cytidylyltransferase</fullName>
        <ecNumber evidence="6 18">2.7.7.41</ecNumber>
    </recommendedName>
</protein>
<evidence type="ECO:0000256" key="19">
    <source>
        <dbReference type="SAM" id="MobiDB-lite"/>
    </source>
</evidence>
<keyword evidence="8" id="KW-1003">Cell membrane</keyword>
<evidence type="ECO:0000256" key="18">
    <source>
        <dbReference type="RuleBase" id="RU003938"/>
    </source>
</evidence>
<dbReference type="EC" id="2.7.7.41" evidence="6 18"/>
<evidence type="ECO:0000256" key="5">
    <source>
        <dbReference type="ARBA" id="ARBA00010185"/>
    </source>
</evidence>
<dbReference type="PROSITE" id="PS01315">
    <property type="entry name" value="CDS"/>
    <property type="match status" value="1"/>
</dbReference>
<feature type="transmembrane region" description="Helical" evidence="20">
    <location>
        <begin position="132"/>
        <end position="154"/>
    </location>
</feature>
<dbReference type="Pfam" id="PF01148">
    <property type="entry name" value="CTP_transf_1"/>
    <property type="match status" value="1"/>
</dbReference>
<accession>A0ABP6Q1G0</accession>
<keyword evidence="13 20" id="KW-1133">Transmembrane helix</keyword>
<dbReference type="Proteomes" id="UP001501237">
    <property type="component" value="Unassembled WGS sequence"/>
</dbReference>
<evidence type="ECO:0000256" key="15">
    <source>
        <dbReference type="ARBA" id="ARBA00023136"/>
    </source>
</evidence>
<evidence type="ECO:0000256" key="14">
    <source>
        <dbReference type="ARBA" id="ARBA00023098"/>
    </source>
</evidence>
<evidence type="ECO:0000256" key="3">
    <source>
        <dbReference type="ARBA" id="ARBA00005119"/>
    </source>
</evidence>
<evidence type="ECO:0000313" key="21">
    <source>
        <dbReference type="EMBL" id="GAA3196782.1"/>
    </source>
</evidence>
<feature type="transmembrane region" description="Helical" evidence="20">
    <location>
        <begin position="29"/>
        <end position="47"/>
    </location>
</feature>
<keyword evidence="9" id="KW-0444">Lipid biosynthesis</keyword>
<keyword evidence="16" id="KW-0594">Phospholipid biosynthesis</keyword>
<evidence type="ECO:0000256" key="17">
    <source>
        <dbReference type="ARBA" id="ARBA00023264"/>
    </source>
</evidence>
<comment type="pathway">
    <text evidence="4">Lipid metabolism.</text>
</comment>
<gene>
    <name evidence="21" type="ORF">GCM10010468_07560</name>
</gene>
<evidence type="ECO:0000256" key="1">
    <source>
        <dbReference type="ARBA" id="ARBA00001698"/>
    </source>
</evidence>
<feature type="transmembrane region" description="Helical" evidence="20">
    <location>
        <begin position="160"/>
        <end position="184"/>
    </location>
</feature>
<keyword evidence="15 20" id="KW-0472">Membrane</keyword>
<keyword evidence="11 18" id="KW-0812">Transmembrane</keyword>
<evidence type="ECO:0000256" key="8">
    <source>
        <dbReference type="ARBA" id="ARBA00022475"/>
    </source>
</evidence>
<dbReference type="EMBL" id="BAAAUV010000002">
    <property type="protein sequence ID" value="GAA3196782.1"/>
    <property type="molecule type" value="Genomic_DNA"/>
</dbReference>
<dbReference type="PANTHER" id="PTHR46382">
    <property type="entry name" value="PHOSPHATIDATE CYTIDYLYLTRANSFERASE"/>
    <property type="match status" value="1"/>
</dbReference>
<keyword evidence="10 18" id="KW-0808">Transferase</keyword>
<evidence type="ECO:0000256" key="10">
    <source>
        <dbReference type="ARBA" id="ARBA00022679"/>
    </source>
</evidence>
<keyword evidence="12 18" id="KW-0548">Nucleotidyltransferase</keyword>
<proteinExistence type="inferred from homology"/>
<feature type="transmembrane region" description="Helical" evidence="20">
    <location>
        <begin position="53"/>
        <end position="70"/>
    </location>
</feature>
<evidence type="ECO:0000256" key="13">
    <source>
        <dbReference type="ARBA" id="ARBA00022989"/>
    </source>
</evidence>